<evidence type="ECO:0000256" key="4">
    <source>
        <dbReference type="ARBA" id="ARBA00022679"/>
    </source>
</evidence>
<comment type="similarity">
    <text evidence="2 9">Belongs to the 2-oxoacid dehydrogenase family.</text>
</comment>
<feature type="domain" description="Peripheral subunit-binding (PSBD)" evidence="11">
    <location>
        <begin position="146"/>
        <end position="183"/>
    </location>
</feature>
<dbReference type="SUPFAM" id="SSF52777">
    <property type="entry name" value="CoA-dependent acyltransferases"/>
    <property type="match status" value="1"/>
</dbReference>
<keyword evidence="4 9" id="KW-0808">Transferase</keyword>
<evidence type="ECO:0000256" key="7">
    <source>
        <dbReference type="ARBA" id="ARBA00025211"/>
    </source>
</evidence>
<dbReference type="PROSITE" id="PS00189">
    <property type="entry name" value="LIPOYL"/>
    <property type="match status" value="1"/>
</dbReference>
<dbReference type="InterPro" id="IPR036625">
    <property type="entry name" value="E3-bd_dom_sf"/>
</dbReference>
<protein>
    <recommendedName>
        <fullName evidence="9">Dihydrolipoamide acetyltransferase component of pyruvate dehydrogenase complex</fullName>
        <ecNumber evidence="9">2.3.1.-</ecNumber>
    </recommendedName>
</protein>
<dbReference type="RefSeq" id="WP_338516143.1">
    <property type="nucleotide sequence ID" value="NZ_CP135137.1"/>
</dbReference>
<reference evidence="12" key="1">
    <citation type="submission" date="2023-09" db="EMBL/GenBank/DDBJ databases">
        <title>Genomes of two closely related lineages of the louse Polyplax serrata with different host specificities.</title>
        <authorList>
            <person name="Martinu J."/>
            <person name="Tarabai H."/>
            <person name="Stefka J."/>
            <person name="Hypsa V."/>
        </authorList>
    </citation>
    <scope>NUCLEOTIDE SEQUENCE [LARGE SCALE GENOMIC DNA]</scope>
    <source>
        <strain evidence="12">98ZLc_SE</strain>
    </source>
</reference>
<evidence type="ECO:0000313" key="12">
    <source>
        <dbReference type="EMBL" id="WWR11587.1"/>
    </source>
</evidence>
<comment type="cofactor">
    <cofactor evidence="1 9">
        <name>(R)-lipoate</name>
        <dbReference type="ChEBI" id="CHEBI:83088"/>
    </cofactor>
</comment>
<keyword evidence="5 9" id="KW-0450">Lipoyl</keyword>
<evidence type="ECO:0000256" key="9">
    <source>
        <dbReference type="RuleBase" id="RU003423"/>
    </source>
</evidence>
<dbReference type="InterPro" id="IPR001078">
    <property type="entry name" value="2-oxoacid_DH_actylTfrase"/>
</dbReference>
<dbReference type="Pfam" id="PF02817">
    <property type="entry name" value="E3_binding"/>
    <property type="match status" value="1"/>
</dbReference>
<evidence type="ECO:0000256" key="1">
    <source>
        <dbReference type="ARBA" id="ARBA00001938"/>
    </source>
</evidence>
<evidence type="ECO:0000256" key="3">
    <source>
        <dbReference type="ARBA" id="ARBA00011484"/>
    </source>
</evidence>
<dbReference type="SUPFAM" id="SSF47005">
    <property type="entry name" value="Peripheral subunit-binding domain of 2-oxo acid dehydrogenase complex"/>
    <property type="match status" value="1"/>
</dbReference>
<organism evidence="12 13">
    <name type="scientific">Candidatus Legionella polyplacis</name>
    <dbReference type="NCBI Taxonomy" id="2005262"/>
    <lineage>
        <taxon>Bacteria</taxon>
        <taxon>Pseudomonadati</taxon>
        <taxon>Pseudomonadota</taxon>
        <taxon>Gammaproteobacteria</taxon>
        <taxon>Legionellales</taxon>
        <taxon>Legionellaceae</taxon>
        <taxon>Legionella</taxon>
    </lineage>
</organism>
<dbReference type="CDD" id="cd06849">
    <property type="entry name" value="lipoyl_domain"/>
    <property type="match status" value="1"/>
</dbReference>
<dbReference type="PANTHER" id="PTHR43178">
    <property type="entry name" value="DIHYDROLIPOAMIDE ACETYLTRANSFERASE COMPONENT OF PYRUVATE DEHYDROGENASE COMPLEX"/>
    <property type="match status" value="1"/>
</dbReference>
<comment type="function">
    <text evidence="7">The pyruvate dehydrogenase complex catalyzes the overall conversion of pyruvate to acetyl-CoA and CO(2). It contains multiple copies of three enzymatic components: pyruvate dehydrogenase (E1), dihydrolipoamide acetyltransferase (E2) and lipoamide dehydrogenase (E3).</text>
</comment>
<dbReference type="Pfam" id="PF00198">
    <property type="entry name" value="2-oxoacid_dh"/>
    <property type="match status" value="1"/>
</dbReference>
<dbReference type="SUPFAM" id="SSF51230">
    <property type="entry name" value="Single hybrid motif"/>
    <property type="match status" value="1"/>
</dbReference>
<gene>
    <name evidence="12" type="ORF">RQL39_00210</name>
</gene>
<comment type="catalytic activity">
    <reaction evidence="8">
        <text>N(6)-[(R)-dihydrolipoyl]-L-lysyl-[protein] + acetyl-CoA = N(6)-[(R)-S(8)-acetyldihydrolipoyl]-L-lysyl-[protein] + CoA</text>
        <dbReference type="Rhea" id="RHEA:17017"/>
        <dbReference type="Rhea" id="RHEA-COMP:10475"/>
        <dbReference type="Rhea" id="RHEA-COMP:10478"/>
        <dbReference type="ChEBI" id="CHEBI:57287"/>
        <dbReference type="ChEBI" id="CHEBI:57288"/>
        <dbReference type="ChEBI" id="CHEBI:83100"/>
        <dbReference type="ChEBI" id="CHEBI:83111"/>
        <dbReference type="EC" id="2.3.1.12"/>
    </reaction>
</comment>
<keyword evidence="13" id="KW-1185">Reference proteome</keyword>
<dbReference type="InterPro" id="IPR003016">
    <property type="entry name" value="2-oxoA_DH_lipoyl-BS"/>
</dbReference>
<accession>A0ABZ2GZE0</accession>
<evidence type="ECO:0000256" key="6">
    <source>
        <dbReference type="ARBA" id="ARBA00023315"/>
    </source>
</evidence>
<dbReference type="Proteomes" id="UP001368618">
    <property type="component" value="Chromosome"/>
</dbReference>
<dbReference type="Gene3D" id="3.30.559.10">
    <property type="entry name" value="Chloramphenicol acetyltransferase-like domain"/>
    <property type="match status" value="1"/>
</dbReference>
<dbReference type="InterPro" id="IPR000089">
    <property type="entry name" value="Biotin_lipoyl"/>
</dbReference>
<evidence type="ECO:0000256" key="2">
    <source>
        <dbReference type="ARBA" id="ARBA00007317"/>
    </source>
</evidence>
<dbReference type="PANTHER" id="PTHR43178:SF2">
    <property type="entry name" value="DIHYDROLIPOYLLYSINE-RESIDUE ACETYLTRANSFERASE COMPONENT OF PYRUVATE DEHYDROGENASE COMPLEX"/>
    <property type="match status" value="1"/>
</dbReference>
<evidence type="ECO:0000259" key="11">
    <source>
        <dbReference type="PROSITE" id="PS51826"/>
    </source>
</evidence>
<evidence type="ECO:0000259" key="10">
    <source>
        <dbReference type="PROSITE" id="PS50968"/>
    </source>
</evidence>
<feature type="domain" description="Lipoyl-binding" evidence="10">
    <location>
        <begin position="18"/>
        <end position="92"/>
    </location>
</feature>
<dbReference type="Gene3D" id="2.40.50.100">
    <property type="match status" value="1"/>
</dbReference>
<comment type="subunit">
    <text evidence="3">Forms a 24-polypeptide structural core with octahedral symmetry.</text>
</comment>
<evidence type="ECO:0000313" key="13">
    <source>
        <dbReference type="Proteomes" id="UP001368618"/>
    </source>
</evidence>
<dbReference type="EC" id="2.3.1.-" evidence="9"/>
<proteinExistence type="inferred from homology"/>
<dbReference type="EMBL" id="CP135137">
    <property type="protein sequence ID" value="WWR11587.1"/>
    <property type="molecule type" value="Genomic_DNA"/>
</dbReference>
<keyword evidence="6 9" id="KW-0012">Acyltransferase</keyword>
<dbReference type="Gene3D" id="4.10.320.10">
    <property type="entry name" value="E3-binding domain"/>
    <property type="match status" value="1"/>
</dbReference>
<dbReference type="InterPro" id="IPR011053">
    <property type="entry name" value="Single_hybrid_motif"/>
</dbReference>
<dbReference type="PROSITE" id="PS51826">
    <property type="entry name" value="PSBD"/>
    <property type="match status" value="1"/>
</dbReference>
<dbReference type="Pfam" id="PF00364">
    <property type="entry name" value="Biotin_lipoyl"/>
    <property type="match status" value="1"/>
</dbReference>
<dbReference type="InterPro" id="IPR023213">
    <property type="entry name" value="CAT-like_dom_sf"/>
</dbReference>
<name>A0ABZ2GZE0_9GAMM</name>
<sequence length="444" mass="50956">MLYKKSSFDTNIVSRKKDIEVYMPDVKGSKILNVNEIMVSIGQNIIKEQTIISVESDKTIVEIPSPHSGIVKKILVNIGDQVSKDSLLLILSMQIIKDPLKNKQIDKTVINKLKYSNEKFKNSVSEKFTHDNKKYFNSFNNDHSIFATPYIRRIARKLNINLKELIGTGRKKRIIKKDIDNYLSMFKTHNLLINKNNSSCDTNCENIIFDKFGKLEIKNLSKIKQLSGNKLDKSWKNIPHVTHFEKADITELDFFRKNKYINIEETVSKRITILSFIIKVLSIALKIYPQFNSSYNDIDKKIIYKYYYNIGIVINTKDGLVVPVIKNVNKLSITEIALKINYLSEKAYNKKLLPEDMEGGCFTISNLGIESEGFFTPIINSPEVAILGISKAQLIPIYENDVLVPKLMLPLSFSYDHRVIDGVEAARFSNFIIKSLKDIRNILL</sequence>
<evidence type="ECO:0000256" key="8">
    <source>
        <dbReference type="ARBA" id="ARBA00048370"/>
    </source>
</evidence>
<dbReference type="InterPro" id="IPR050743">
    <property type="entry name" value="2-oxoacid_DH_E2_comp"/>
</dbReference>
<dbReference type="InterPro" id="IPR004167">
    <property type="entry name" value="PSBD"/>
</dbReference>
<evidence type="ECO:0000256" key="5">
    <source>
        <dbReference type="ARBA" id="ARBA00022823"/>
    </source>
</evidence>
<dbReference type="PROSITE" id="PS50968">
    <property type="entry name" value="BIOTINYL_LIPOYL"/>
    <property type="match status" value="1"/>
</dbReference>